<dbReference type="OrthoDB" id="301415at2759"/>
<evidence type="ECO:0000313" key="2">
    <source>
        <dbReference type="EMBL" id="PVD19528.1"/>
    </source>
</evidence>
<dbReference type="AlphaFoldDB" id="A0A2T7NEC6"/>
<organism evidence="2 3">
    <name type="scientific">Pomacea canaliculata</name>
    <name type="common">Golden apple snail</name>
    <dbReference type="NCBI Taxonomy" id="400727"/>
    <lineage>
        <taxon>Eukaryota</taxon>
        <taxon>Metazoa</taxon>
        <taxon>Spiralia</taxon>
        <taxon>Lophotrochozoa</taxon>
        <taxon>Mollusca</taxon>
        <taxon>Gastropoda</taxon>
        <taxon>Caenogastropoda</taxon>
        <taxon>Architaenioglossa</taxon>
        <taxon>Ampullarioidea</taxon>
        <taxon>Ampullariidae</taxon>
        <taxon>Pomacea</taxon>
    </lineage>
</organism>
<gene>
    <name evidence="2" type="ORF">C0Q70_20017</name>
</gene>
<feature type="signal peptide" evidence="1">
    <location>
        <begin position="1"/>
        <end position="31"/>
    </location>
</feature>
<proteinExistence type="predicted"/>
<evidence type="ECO:0000256" key="1">
    <source>
        <dbReference type="SAM" id="SignalP"/>
    </source>
</evidence>
<reference evidence="2 3" key="1">
    <citation type="submission" date="2018-04" db="EMBL/GenBank/DDBJ databases">
        <title>The genome of golden apple snail Pomacea canaliculata provides insight into stress tolerance and invasive adaptation.</title>
        <authorList>
            <person name="Liu C."/>
            <person name="Liu B."/>
            <person name="Ren Y."/>
            <person name="Zhang Y."/>
            <person name="Wang H."/>
            <person name="Li S."/>
            <person name="Jiang F."/>
            <person name="Yin L."/>
            <person name="Zhang G."/>
            <person name="Qian W."/>
            <person name="Fan W."/>
        </authorList>
    </citation>
    <scope>NUCLEOTIDE SEQUENCE [LARGE SCALE GENOMIC DNA]</scope>
    <source>
        <strain evidence="2">SZHN2017</strain>
        <tissue evidence="2">Muscle</tissue>
    </source>
</reference>
<keyword evidence="1" id="KW-0732">Signal</keyword>
<dbReference type="Proteomes" id="UP000245119">
    <property type="component" value="Linkage Group LG13"/>
</dbReference>
<accession>A0A2T7NEC6</accession>
<feature type="chain" id="PRO_5015767505" evidence="1">
    <location>
        <begin position="32"/>
        <end position="117"/>
    </location>
</feature>
<keyword evidence="3" id="KW-1185">Reference proteome</keyword>
<sequence length="117" mass="13131">MFPDSRVHDSFQFLSCHLLLLFLASLHLFDHTDLPAVLLNVRQVSEEVKQVCCSKMEGLNVLHLRLSPRTLMGKECFTPPVALPYGAVSPVSSTPSLREEFKLMDLFLWGELVGADC</sequence>
<protein>
    <submittedName>
        <fullName evidence="2">Uncharacterized protein</fullName>
    </submittedName>
</protein>
<dbReference type="EMBL" id="PZQS01000013">
    <property type="protein sequence ID" value="PVD19528.1"/>
    <property type="molecule type" value="Genomic_DNA"/>
</dbReference>
<comment type="caution">
    <text evidence="2">The sequence shown here is derived from an EMBL/GenBank/DDBJ whole genome shotgun (WGS) entry which is preliminary data.</text>
</comment>
<evidence type="ECO:0000313" key="3">
    <source>
        <dbReference type="Proteomes" id="UP000245119"/>
    </source>
</evidence>
<name>A0A2T7NEC6_POMCA</name>